<proteinExistence type="inferred from homology"/>
<dbReference type="PANTHER" id="PTHR35936:SF17">
    <property type="entry name" value="ARGININE-BINDING EXTRACELLULAR PROTEIN ARTP"/>
    <property type="match status" value="1"/>
</dbReference>
<evidence type="ECO:0000259" key="6">
    <source>
        <dbReference type="SMART" id="SM00079"/>
    </source>
</evidence>
<dbReference type="PROSITE" id="PS01039">
    <property type="entry name" value="SBP_BACTERIAL_3"/>
    <property type="match status" value="1"/>
</dbReference>
<sequence length="311" mass="32530">MPGHFLVVTAATAISALRSGPVTTNGRSKFICWTHLRQCGGTVRIRTRRTGTLIVVTAVAALALSSCASSDDTAATGTGGVPLISEGKLTTCTQLPYRPFEFSEGGEITGFDIDIVAEIAKDLGVEQEVVDTPFEGTQSGEDLNTGKCDIAAAGITITEKRAQALDFSDPYFDATQALMVKSDSTIASLDDLDGKKLGVQAATTGEIYAQENAPGAELVQFEDLALLQTAVQTGQVDAAINDNGVLFDFASLNDDVKVSAEFDTGEQYGLGVKLGSTALLEAVNGTLERIKGDGTYDTLYAKYFGSAPASS</sequence>
<dbReference type="GO" id="GO:0030313">
    <property type="term" value="C:cell envelope"/>
    <property type="evidence" value="ECO:0007669"/>
    <property type="project" value="UniProtKB-SubCell"/>
</dbReference>
<feature type="domain" description="Solute-binding protein family 3/N-terminal" evidence="5">
    <location>
        <begin position="88"/>
        <end position="307"/>
    </location>
</feature>
<feature type="domain" description="Ionotropic glutamate receptor C-terminal" evidence="6">
    <location>
        <begin position="88"/>
        <end position="306"/>
    </location>
</feature>
<dbReference type="SMART" id="SM00079">
    <property type="entry name" value="PBPe"/>
    <property type="match status" value="1"/>
</dbReference>
<comment type="subcellular location">
    <subcellularLocation>
        <location evidence="1">Cell envelope</location>
    </subcellularLocation>
</comment>
<protein>
    <submittedName>
        <fullName evidence="7">Basic amino acid ABC transporter substrate-binding protein</fullName>
    </submittedName>
</protein>
<keyword evidence="3" id="KW-0732">Signal</keyword>
<dbReference type="GO" id="GO:0016020">
    <property type="term" value="C:membrane"/>
    <property type="evidence" value="ECO:0007669"/>
    <property type="project" value="InterPro"/>
</dbReference>
<dbReference type="Proteomes" id="UP000293764">
    <property type="component" value="Unassembled WGS sequence"/>
</dbReference>
<dbReference type="CDD" id="cd13624">
    <property type="entry name" value="PBP2_Arg_Lys_His"/>
    <property type="match status" value="1"/>
</dbReference>
<dbReference type="Pfam" id="PF00497">
    <property type="entry name" value="SBP_bac_3"/>
    <property type="match status" value="1"/>
</dbReference>
<accession>A0A4Q5N1C5</accession>
<dbReference type="AlphaFoldDB" id="A0A4Q5N1C5"/>
<evidence type="ECO:0000313" key="7">
    <source>
        <dbReference type="EMBL" id="RYV51972.1"/>
    </source>
</evidence>
<evidence type="ECO:0000256" key="1">
    <source>
        <dbReference type="ARBA" id="ARBA00004196"/>
    </source>
</evidence>
<name>A0A4Q5N1C5_9MICO</name>
<dbReference type="EMBL" id="SDWW01000009">
    <property type="protein sequence ID" value="RYV51972.1"/>
    <property type="molecule type" value="Genomic_DNA"/>
</dbReference>
<organism evidence="7 8">
    <name type="scientific">Pengzhenrongella frigida</name>
    <dbReference type="NCBI Taxonomy" id="1259133"/>
    <lineage>
        <taxon>Bacteria</taxon>
        <taxon>Bacillati</taxon>
        <taxon>Actinomycetota</taxon>
        <taxon>Actinomycetes</taxon>
        <taxon>Micrococcales</taxon>
        <taxon>Pengzhenrongella</taxon>
    </lineage>
</organism>
<dbReference type="SMART" id="SM00062">
    <property type="entry name" value="PBPb"/>
    <property type="match status" value="1"/>
</dbReference>
<dbReference type="SUPFAM" id="SSF53850">
    <property type="entry name" value="Periplasmic binding protein-like II"/>
    <property type="match status" value="1"/>
</dbReference>
<evidence type="ECO:0000259" key="5">
    <source>
        <dbReference type="SMART" id="SM00062"/>
    </source>
</evidence>
<evidence type="ECO:0000256" key="3">
    <source>
        <dbReference type="ARBA" id="ARBA00022729"/>
    </source>
</evidence>
<evidence type="ECO:0000256" key="4">
    <source>
        <dbReference type="RuleBase" id="RU003744"/>
    </source>
</evidence>
<dbReference type="GO" id="GO:0015276">
    <property type="term" value="F:ligand-gated monoatomic ion channel activity"/>
    <property type="evidence" value="ECO:0007669"/>
    <property type="project" value="InterPro"/>
</dbReference>
<dbReference type="Gene3D" id="3.40.190.10">
    <property type="entry name" value="Periplasmic binding protein-like II"/>
    <property type="match status" value="2"/>
</dbReference>
<evidence type="ECO:0000256" key="2">
    <source>
        <dbReference type="ARBA" id="ARBA00010333"/>
    </source>
</evidence>
<dbReference type="OrthoDB" id="8454826at2"/>
<comment type="similarity">
    <text evidence="2 4">Belongs to the bacterial solute-binding protein 3 family.</text>
</comment>
<gene>
    <name evidence="7" type="ORF">EUA98_05195</name>
</gene>
<dbReference type="InterPro" id="IPR018313">
    <property type="entry name" value="SBP_3_CS"/>
</dbReference>
<comment type="caution">
    <text evidence="7">The sequence shown here is derived from an EMBL/GenBank/DDBJ whole genome shotgun (WGS) entry which is preliminary data.</text>
</comment>
<dbReference type="InterPro" id="IPR001638">
    <property type="entry name" value="Solute-binding_3/MltF_N"/>
</dbReference>
<dbReference type="InterPro" id="IPR001320">
    <property type="entry name" value="Iontro_rcpt_C"/>
</dbReference>
<keyword evidence="8" id="KW-1185">Reference proteome</keyword>
<dbReference type="PANTHER" id="PTHR35936">
    <property type="entry name" value="MEMBRANE-BOUND LYTIC MUREIN TRANSGLYCOSYLASE F"/>
    <property type="match status" value="1"/>
</dbReference>
<reference evidence="7 8" key="1">
    <citation type="submission" date="2019-01" db="EMBL/GenBank/DDBJ databases">
        <title>Novel species of Cellulomonas.</title>
        <authorList>
            <person name="Liu Q."/>
            <person name="Xin Y.-H."/>
        </authorList>
    </citation>
    <scope>NUCLEOTIDE SEQUENCE [LARGE SCALE GENOMIC DNA]</scope>
    <source>
        <strain evidence="7 8">HLT2-17</strain>
    </source>
</reference>
<evidence type="ECO:0000313" key="8">
    <source>
        <dbReference type="Proteomes" id="UP000293764"/>
    </source>
</evidence>